<proteinExistence type="predicted"/>
<protein>
    <recommendedName>
        <fullName evidence="5">NHL repeat containing protein</fullName>
    </recommendedName>
</protein>
<evidence type="ECO:0008006" key="5">
    <source>
        <dbReference type="Google" id="ProtNLM"/>
    </source>
</evidence>
<organism evidence="3 4">
    <name type="scientific">Rotaria magnacalcarata</name>
    <dbReference type="NCBI Taxonomy" id="392030"/>
    <lineage>
        <taxon>Eukaryota</taxon>
        <taxon>Metazoa</taxon>
        <taxon>Spiralia</taxon>
        <taxon>Gnathifera</taxon>
        <taxon>Rotifera</taxon>
        <taxon>Eurotatoria</taxon>
        <taxon>Bdelloidea</taxon>
        <taxon>Philodinida</taxon>
        <taxon>Philodinidae</taxon>
        <taxon>Rotaria</taxon>
    </lineage>
</organism>
<dbReference type="SUPFAM" id="SSF101898">
    <property type="entry name" value="NHL repeat"/>
    <property type="match status" value="1"/>
</dbReference>
<dbReference type="InterPro" id="IPR001258">
    <property type="entry name" value="NHL_repeat"/>
</dbReference>
<gene>
    <name evidence="3" type="ORF">WKI299_LOCUS11047</name>
</gene>
<dbReference type="PROSITE" id="PS51125">
    <property type="entry name" value="NHL"/>
    <property type="match status" value="3"/>
</dbReference>
<evidence type="ECO:0000256" key="2">
    <source>
        <dbReference type="PROSITE-ProRule" id="PRU00504"/>
    </source>
</evidence>
<reference evidence="3" key="1">
    <citation type="submission" date="2021-02" db="EMBL/GenBank/DDBJ databases">
        <authorList>
            <person name="Nowell W R."/>
        </authorList>
    </citation>
    <scope>NUCLEOTIDE SEQUENCE</scope>
</reference>
<name>A0A816Q2S4_9BILA</name>
<dbReference type="CDD" id="cd05819">
    <property type="entry name" value="NHL"/>
    <property type="match status" value="1"/>
</dbReference>
<dbReference type="PANTHER" id="PTHR24104:SF25">
    <property type="entry name" value="PROTEIN LIN-41"/>
    <property type="match status" value="1"/>
</dbReference>
<keyword evidence="1" id="KW-0677">Repeat</keyword>
<dbReference type="GO" id="GO:0008270">
    <property type="term" value="F:zinc ion binding"/>
    <property type="evidence" value="ECO:0007669"/>
    <property type="project" value="UniProtKB-KW"/>
</dbReference>
<dbReference type="AlphaFoldDB" id="A0A816Q2S4"/>
<accession>A0A816Q2S4</accession>
<evidence type="ECO:0000313" key="3">
    <source>
        <dbReference type="EMBL" id="CAF2055113.1"/>
    </source>
</evidence>
<dbReference type="Pfam" id="PF01436">
    <property type="entry name" value="NHL"/>
    <property type="match status" value="4"/>
</dbReference>
<dbReference type="InterPro" id="IPR011042">
    <property type="entry name" value="6-blade_b-propeller_TolB-like"/>
</dbReference>
<dbReference type="Gene3D" id="2.120.10.30">
    <property type="entry name" value="TolB, C-terminal domain"/>
    <property type="match status" value="3"/>
</dbReference>
<dbReference type="PANTHER" id="PTHR24104">
    <property type="entry name" value="E3 UBIQUITIN-PROTEIN LIGASE NHLRC1-RELATED"/>
    <property type="match status" value="1"/>
</dbReference>
<evidence type="ECO:0000256" key="1">
    <source>
        <dbReference type="ARBA" id="ARBA00022737"/>
    </source>
</evidence>
<feature type="repeat" description="NHL" evidence="2">
    <location>
        <begin position="156"/>
        <end position="195"/>
    </location>
</feature>
<dbReference type="InterPro" id="IPR050952">
    <property type="entry name" value="TRIM-NHL_E3_ligases"/>
</dbReference>
<dbReference type="EMBL" id="CAJNRF010004007">
    <property type="protein sequence ID" value="CAF2055113.1"/>
    <property type="molecule type" value="Genomic_DNA"/>
</dbReference>
<evidence type="ECO:0000313" key="4">
    <source>
        <dbReference type="Proteomes" id="UP000663856"/>
    </source>
</evidence>
<dbReference type="Proteomes" id="UP000663856">
    <property type="component" value="Unassembled WGS sequence"/>
</dbReference>
<comment type="caution">
    <text evidence="3">The sequence shown here is derived from an EMBL/GenBank/DDBJ whole genome shotgun (WGS) entry which is preliminary data.</text>
</comment>
<feature type="repeat" description="NHL" evidence="2">
    <location>
        <begin position="362"/>
        <end position="396"/>
    </location>
</feature>
<sequence>MDVLQKTPIVIKISRAGNHRRFQKGPKLNSKSSVHITTQAANKIHPKVQKSIELSQYQNSWRSSLYHRNDTFTYHQWNNLDCNSRASTAPVLRWKSNGITVAGLTGSPGNTSYQLMQPKKVFWKRPNIIYIADYQNNRVQRYEIGSSDGTTVAGDGSFGSSLNQLQYPSYVTIDSNDGIVVADTYNNRVQLWSTGSTSGVTIAGTGVAGNSFNQLKLPTGVAYDSNSNTLYIADYNNDRVMRYLSGASNGTIAAGGNGFGITNIQLWKPAGLYFDSFSNSLLIVSSNAQTIVQWPLNASNWTLVAGCAGTSGNNATLLNYPMDVALDPMGNIYVADRNNHRIQLFMNGQTQGITIAGVTSMFGTNDTLLNLPFGVTLDNQLNLYVADTGNHRIQQFLRY</sequence>
<feature type="repeat" description="NHL" evidence="2">
    <location>
        <begin position="318"/>
        <end position="348"/>
    </location>
</feature>